<reference evidence="1 2" key="1">
    <citation type="submission" date="2014-06" db="EMBL/GenBank/DDBJ databases">
        <title>Draft genome sequence of the putrescine producing strain Lactococcus lactis subsp cremoris GE214.</title>
        <authorList>
            <person name="Ladero V."/>
            <person name="Linares D.M."/>
            <person name="del Rio B."/>
            <person name="Mayo B."/>
            <person name="Martin M.C."/>
            <person name="Fernandez M."/>
            <person name="Alvarez M.A."/>
        </authorList>
    </citation>
    <scope>NUCLEOTIDE SEQUENCE [LARGE SCALE GENOMIC DNA]</scope>
    <source>
        <strain evidence="1 2">GE214</strain>
    </source>
</reference>
<evidence type="ECO:0000313" key="1">
    <source>
        <dbReference type="EMBL" id="KEY61706.1"/>
    </source>
</evidence>
<dbReference type="PATRIC" id="fig|1415168.3.peg.2213"/>
<name>A0A084A8S7_LACLC</name>
<protein>
    <submittedName>
        <fullName evidence="1">Uncharacterized protein</fullName>
    </submittedName>
</protein>
<accession>A0A084A8S7</accession>
<dbReference type="EMBL" id="AZSI01000134">
    <property type="protein sequence ID" value="KEY61706.1"/>
    <property type="molecule type" value="Genomic_DNA"/>
</dbReference>
<sequence length="60" mass="6820">MAALIPCNSADSTKVYLPNLESATLHLPKTKGSDPFVFVMVQTHNKFNRQAFLNFIFFEE</sequence>
<evidence type="ECO:0000313" key="2">
    <source>
        <dbReference type="Proteomes" id="UP000028401"/>
    </source>
</evidence>
<proteinExistence type="predicted"/>
<organism evidence="1 2">
    <name type="scientific">Lactococcus cremoris subsp. cremoris GE214</name>
    <dbReference type="NCBI Taxonomy" id="1415168"/>
    <lineage>
        <taxon>Bacteria</taxon>
        <taxon>Bacillati</taxon>
        <taxon>Bacillota</taxon>
        <taxon>Bacilli</taxon>
        <taxon>Lactobacillales</taxon>
        <taxon>Streptococcaceae</taxon>
        <taxon>Lactococcus</taxon>
        <taxon>Lactococcus cremoris subsp. cremoris</taxon>
    </lineage>
</organism>
<dbReference type="Proteomes" id="UP000028401">
    <property type="component" value="Unassembled WGS sequence"/>
</dbReference>
<dbReference type="AlphaFoldDB" id="A0A084A8S7"/>
<comment type="caution">
    <text evidence="1">The sequence shown here is derived from an EMBL/GenBank/DDBJ whole genome shotgun (WGS) entry which is preliminary data.</text>
</comment>
<gene>
    <name evidence="1" type="ORF">U725_02148</name>
</gene>